<evidence type="ECO:0000259" key="4">
    <source>
        <dbReference type="Pfam" id="PF13649"/>
    </source>
</evidence>
<dbReference type="EMBL" id="JBHUKS010000026">
    <property type="protein sequence ID" value="MFD2472411.1"/>
    <property type="molecule type" value="Genomic_DNA"/>
</dbReference>
<proteinExistence type="predicted"/>
<keyword evidence="2 5" id="KW-0808">Transferase</keyword>
<dbReference type="InterPro" id="IPR029063">
    <property type="entry name" value="SAM-dependent_MTases_sf"/>
</dbReference>
<dbReference type="EC" id="2.1.1.222" evidence="5"/>
<evidence type="ECO:0000256" key="1">
    <source>
        <dbReference type="ARBA" id="ARBA00022603"/>
    </source>
</evidence>
<evidence type="ECO:0000313" key="5">
    <source>
        <dbReference type="EMBL" id="MFD2472411.1"/>
    </source>
</evidence>
<sequence length="280" mass="31363">MSARADVLAFYRELPFNYRTNAKQHADELRRANPLLDYPPLVALLRERPSLLDVGCGAGWLVNAAAWHYGCAARGIDFNPVVVERAREVAGELGTQGRFEVADLFEHRPAEKFDVVTSMGVLHSTNDCLGGVEHIGRSFVAHGGRMFIGLYHEYARRPFLAHFEAMRRRGASEDAMYAEFRRLRVGSGVPDDDEVFALSWFRDQVLHPHETTHTLAELLPLLSDLGYRVESTSINDFGPVPADPATLLFAEKKLAEHARRALLAGRFVPGFFVFQARRTG</sequence>
<dbReference type="Pfam" id="PF13649">
    <property type="entry name" value="Methyltransf_25"/>
    <property type="match status" value="1"/>
</dbReference>
<dbReference type="EC" id="2.1.1.64" evidence="5"/>
<feature type="domain" description="Methyltransferase" evidence="4">
    <location>
        <begin position="52"/>
        <end position="126"/>
    </location>
</feature>
<dbReference type="PANTHER" id="PTHR43464">
    <property type="entry name" value="METHYLTRANSFERASE"/>
    <property type="match status" value="1"/>
</dbReference>
<keyword evidence="6" id="KW-1185">Reference proteome</keyword>
<reference evidence="6" key="1">
    <citation type="journal article" date="2019" name="Int. J. Syst. Evol. Microbiol.">
        <title>The Global Catalogue of Microorganisms (GCM) 10K type strain sequencing project: providing services to taxonomists for standard genome sequencing and annotation.</title>
        <authorList>
            <consortium name="The Broad Institute Genomics Platform"/>
            <consortium name="The Broad Institute Genome Sequencing Center for Infectious Disease"/>
            <person name="Wu L."/>
            <person name="Ma J."/>
        </authorList>
    </citation>
    <scope>NUCLEOTIDE SEQUENCE [LARGE SCALE GENOMIC DNA]</scope>
    <source>
        <strain evidence="6">CGMCC 4.7641</strain>
    </source>
</reference>
<organism evidence="5 6">
    <name type="scientific">Amycolatopsis silviterrae</name>
    <dbReference type="NCBI Taxonomy" id="1656914"/>
    <lineage>
        <taxon>Bacteria</taxon>
        <taxon>Bacillati</taxon>
        <taxon>Actinomycetota</taxon>
        <taxon>Actinomycetes</taxon>
        <taxon>Pseudonocardiales</taxon>
        <taxon>Pseudonocardiaceae</taxon>
        <taxon>Amycolatopsis</taxon>
    </lineage>
</organism>
<dbReference type="GO" id="GO:0061542">
    <property type="term" value="F:3-demethylubiquinol 3-O-methyltransferase activity"/>
    <property type="evidence" value="ECO:0007669"/>
    <property type="project" value="UniProtKB-EC"/>
</dbReference>
<dbReference type="GO" id="GO:0032259">
    <property type="term" value="P:methylation"/>
    <property type="evidence" value="ECO:0007669"/>
    <property type="project" value="UniProtKB-KW"/>
</dbReference>
<dbReference type="CDD" id="cd02440">
    <property type="entry name" value="AdoMet_MTases"/>
    <property type="match status" value="1"/>
</dbReference>
<gene>
    <name evidence="5" type="ORF">ACFSVL_33795</name>
</gene>
<keyword evidence="1 5" id="KW-0489">Methyltransferase</keyword>
<protein>
    <submittedName>
        <fullName evidence="5">Class I SAM-dependent methyltransferase</fullName>
        <ecNumber evidence="5">2.1.1.222</ecNumber>
        <ecNumber evidence="5">2.1.1.64</ecNumber>
    </submittedName>
</protein>
<evidence type="ECO:0000313" key="6">
    <source>
        <dbReference type="Proteomes" id="UP001597483"/>
    </source>
</evidence>
<dbReference type="GO" id="GO:0102208">
    <property type="term" value="F:2-polyprenyl-6-hydroxyphenol methylase activity"/>
    <property type="evidence" value="ECO:0007669"/>
    <property type="project" value="UniProtKB-EC"/>
</dbReference>
<dbReference type="Proteomes" id="UP001597483">
    <property type="component" value="Unassembled WGS sequence"/>
</dbReference>
<evidence type="ECO:0000256" key="3">
    <source>
        <dbReference type="ARBA" id="ARBA00022691"/>
    </source>
</evidence>
<dbReference type="Gene3D" id="3.40.50.150">
    <property type="entry name" value="Vaccinia Virus protein VP39"/>
    <property type="match status" value="1"/>
</dbReference>
<accession>A0ABW5HH55</accession>
<dbReference type="PANTHER" id="PTHR43464:SF19">
    <property type="entry name" value="UBIQUINONE BIOSYNTHESIS O-METHYLTRANSFERASE, MITOCHONDRIAL"/>
    <property type="match status" value="1"/>
</dbReference>
<keyword evidence="3" id="KW-0949">S-adenosyl-L-methionine</keyword>
<comment type="caution">
    <text evidence="5">The sequence shown here is derived from an EMBL/GenBank/DDBJ whole genome shotgun (WGS) entry which is preliminary data.</text>
</comment>
<dbReference type="InterPro" id="IPR041698">
    <property type="entry name" value="Methyltransf_25"/>
</dbReference>
<evidence type="ECO:0000256" key="2">
    <source>
        <dbReference type="ARBA" id="ARBA00022679"/>
    </source>
</evidence>
<dbReference type="SUPFAM" id="SSF53335">
    <property type="entry name" value="S-adenosyl-L-methionine-dependent methyltransferases"/>
    <property type="match status" value="1"/>
</dbReference>
<name>A0ABW5HH55_9PSEU</name>
<dbReference type="RefSeq" id="WP_378310066.1">
    <property type="nucleotide sequence ID" value="NZ_JBHUKS010000026.1"/>
</dbReference>